<name>A0ACB9TZ56_HOLOL</name>
<dbReference type="Proteomes" id="UP001056778">
    <property type="component" value="Chromosome 1"/>
</dbReference>
<proteinExistence type="predicted"/>
<gene>
    <name evidence="1" type="ORF">MML48_1g11751</name>
</gene>
<keyword evidence="2" id="KW-1185">Reference proteome</keyword>
<reference evidence="1" key="1">
    <citation type="submission" date="2022-04" db="EMBL/GenBank/DDBJ databases">
        <title>Chromosome-scale genome assembly of Holotrichia oblita Faldermann.</title>
        <authorList>
            <person name="Rongchong L."/>
        </authorList>
    </citation>
    <scope>NUCLEOTIDE SEQUENCE</scope>
    <source>
        <strain evidence="1">81SQS9</strain>
    </source>
</reference>
<evidence type="ECO:0000313" key="2">
    <source>
        <dbReference type="Proteomes" id="UP001056778"/>
    </source>
</evidence>
<dbReference type="EMBL" id="CM043015">
    <property type="protein sequence ID" value="KAI4471919.1"/>
    <property type="molecule type" value="Genomic_DNA"/>
</dbReference>
<sequence>MSWTPCIITSKSKKCHLRRKMYESSCSYQGALELKRSPSAGCPLGIKSEEFTTAADWSAYRFCNPSTFEQLKQSVEKAKAALQDRSGFLGAGSAFSDLYSGVSSGGRTQDSLQDSSRLRDTESEIKRCIQGRNMILLIFNLDFPLKRIYFFILYLYIRERYIRALDRVNTTFKKMVAETDFWRVDDAA</sequence>
<evidence type="ECO:0000313" key="1">
    <source>
        <dbReference type="EMBL" id="KAI4471919.1"/>
    </source>
</evidence>
<protein>
    <submittedName>
        <fullName evidence="1">Glutathione s-transferase n-terminal domain</fullName>
    </submittedName>
</protein>
<accession>A0ACB9TZ56</accession>
<organism evidence="1 2">
    <name type="scientific">Holotrichia oblita</name>
    <name type="common">Chafer beetle</name>
    <dbReference type="NCBI Taxonomy" id="644536"/>
    <lineage>
        <taxon>Eukaryota</taxon>
        <taxon>Metazoa</taxon>
        <taxon>Ecdysozoa</taxon>
        <taxon>Arthropoda</taxon>
        <taxon>Hexapoda</taxon>
        <taxon>Insecta</taxon>
        <taxon>Pterygota</taxon>
        <taxon>Neoptera</taxon>
        <taxon>Endopterygota</taxon>
        <taxon>Coleoptera</taxon>
        <taxon>Polyphaga</taxon>
        <taxon>Scarabaeiformia</taxon>
        <taxon>Scarabaeidae</taxon>
        <taxon>Melolonthinae</taxon>
        <taxon>Holotrichia</taxon>
    </lineage>
</organism>
<comment type="caution">
    <text evidence="1">The sequence shown here is derived from an EMBL/GenBank/DDBJ whole genome shotgun (WGS) entry which is preliminary data.</text>
</comment>